<dbReference type="InterPro" id="IPR039774">
    <property type="entry name" value="Sin3-like"/>
</dbReference>
<dbReference type="GO" id="GO:0005634">
    <property type="term" value="C:nucleus"/>
    <property type="evidence" value="ECO:0007669"/>
    <property type="project" value="UniProtKB-SubCell"/>
</dbReference>
<evidence type="ECO:0000259" key="7">
    <source>
        <dbReference type="Pfam" id="PF13966"/>
    </source>
</evidence>
<gene>
    <name evidence="9" type="primary">Orphan139</name>
</gene>
<dbReference type="GO" id="GO:0003714">
    <property type="term" value="F:transcription corepressor activity"/>
    <property type="evidence" value="ECO:0007669"/>
    <property type="project" value="InterPro"/>
</dbReference>
<dbReference type="Pfam" id="PF13966">
    <property type="entry name" value="zf-RVT"/>
    <property type="match status" value="1"/>
</dbReference>
<reference evidence="9" key="2">
    <citation type="submission" date="2014-04" db="EMBL/GenBank/DDBJ databases">
        <title>The Maize TFome - Development of a transcription factor open reading frame collection for functional genomics.</title>
        <authorList>
            <person name="Burdo B."/>
            <person name="Gray J."/>
            <person name="Goetting-Minesky M.P."/>
            <person name="Wittler B."/>
            <person name="Hunt M."/>
            <person name="Li T."/>
            <person name="Velliquette D."/>
            <person name="Thomas J."/>
            <person name="Gentzel I."/>
            <person name="Dos Santos Brito M."/>
            <person name="Mejia-Guerra M.K."/>
            <person name="Connolly L.N."/>
            <person name="Qaisi D."/>
            <person name="Li W."/>
            <person name="Casas M.I."/>
            <person name="Doseff A.I."/>
            <person name="Grotewold E."/>
        </authorList>
    </citation>
    <scope>NUCLEOTIDE SEQUENCE</scope>
</reference>
<evidence type="ECO:0000256" key="4">
    <source>
        <dbReference type="ARBA" id="ARBA00023242"/>
    </source>
</evidence>
<keyword evidence="3" id="KW-0677">Repeat</keyword>
<feature type="region of interest" description="Disordered" evidence="6">
    <location>
        <begin position="224"/>
        <end position="346"/>
    </location>
</feature>
<evidence type="ECO:0000256" key="1">
    <source>
        <dbReference type="ARBA" id="ARBA00004123"/>
    </source>
</evidence>
<name>B4FA52_MAIZE</name>
<evidence type="ECO:0000256" key="2">
    <source>
        <dbReference type="ARBA" id="ARBA00022491"/>
    </source>
</evidence>
<dbReference type="Gene3D" id="1.20.1160.11">
    <property type="entry name" value="Paired amphipathic helix"/>
    <property type="match status" value="2"/>
</dbReference>
<keyword evidence="2" id="KW-0678">Repressor</keyword>
<proteinExistence type="evidence at transcript level"/>
<dbReference type="InterPro" id="IPR036600">
    <property type="entry name" value="PAH_sf"/>
</dbReference>
<feature type="compositionally biased region" description="Low complexity" evidence="6">
    <location>
        <begin position="47"/>
        <end position="60"/>
    </location>
</feature>
<dbReference type="AlphaFoldDB" id="B4FA52"/>
<dbReference type="SUPFAM" id="SSF47762">
    <property type="entry name" value="PAH2 domain"/>
    <property type="match status" value="2"/>
</dbReference>
<feature type="region of interest" description="Disordered" evidence="6">
    <location>
        <begin position="1"/>
        <end position="60"/>
    </location>
</feature>
<sequence length="572" mass="65730">MKRGARDDALMGSQLKRPNVGRSDPSAQPQHMPVPGLASAAAPPPQAGAAPPAQPQQTSGAALTNQKLTTNDALVYLKAVKDKFQDKREKYEEFLEVMRDFKSERIDTNGVIGRVKTLFNGYPELILGFNAFLPKGYAIKLQEEKKPVDFVEAINFVNKIKNRFQHDERVYKAFLDILNMYRKDNKSIQDVYHEVAGLFKDHKDLLEEFQHFLPDTSVAPQAVASSRGGLVKREDRSSLPPANRTLHNEKRERACLSHADRDFSVDRPDVDHDRQRRRLDKEKERKVERDRRDYEREDKDGEHDSRDLEIGQRKRKPFPRKMEDNAGAETHQGGPSENHGIHSVSSSSYDDKDALKNFLRIWDLVAHVDLDSHKEDKHIFRLAANGKYSTKAAYEGLFIGSVEFEPFERIWKTWAPPKCRFFLWLVAHKKCWTADRLEKRGLDHTEKCPLCEQERETIDHLLVNCVFSRECWFLLLRQFGLQGLAPQPTDINFMEWWHQTNEAIQGSFRDGLNSLIMLGAWILWNLRNRCIFDGLSPNVANFLIHVGDERRLWETAGAKGLTSLVASLSHVA</sequence>
<evidence type="ECO:0000313" key="8">
    <source>
        <dbReference type="EMBL" id="ACF78995.1"/>
    </source>
</evidence>
<dbReference type="FunFam" id="1.20.1160.11:FF:000001">
    <property type="entry name" value="Paired amphipathic helix protein Sin3"/>
    <property type="match status" value="1"/>
</dbReference>
<accession>B4FA52</accession>
<dbReference type="EMBL" id="BT033990">
    <property type="protein sequence ID" value="ACF78995.1"/>
    <property type="molecule type" value="mRNA"/>
</dbReference>
<dbReference type="PANTHER" id="PTHR12346">
    <property type="entry name" value="SIN3B-RELATED"/>
    <property type="match status" value="1"/>
</dbReference>
<evidence type="ECO:0000256" key="6">
    <source>
        <dbReference type="SAM" id="MobiDB-lite"/>
    </source>
</evidence>
<dbReference type="EMBL" id="KJ728319">
    <property type="protein sequence ID" value="AIB05810.1"/>
    <property type="molecule type" value="mRNA"/>
</dbReference>
<keyword evidence="4 5" id="KW-0539">Nucleus</keyword>
<dbReference type="Pfam" id="PF02671">
    <property type="entry name" value="PAH"/>
    <property type="match status" value="2"/>
</dbReference>
<dbReference type="PANTHER" id="PTHR12346:SF0">
    <property type="entry name" value="SIN3A, ISOFORM G"/>
    <property type="match status" value="1"/>
</dbReference>
<dbReference type="InterPro" id="IPR003822">
    <property type="entry name" value="PAH"/>
</dbReference>
<evidence type="ECO:0000256" key="3">
    <source>
        <dbReference type="ARBA" id="ARBA00022737"/>
    </source>
</evidence>
<dbReference type="OrthoDB" id="10265969at2759"/>
<dbReference type="InterPro" id="IPR026960">
    <property type="entry name" value="RVT-Znf"/>
</dbReference>
<evidence type="ECO:0000256" key="5">
    <source>
        <dbReference type="PROSITE-ProRule" id="PRU00810"/>
    </source>
</evidence>
<dbReference type="ExpressionAtlas" id="B4FA52">
    <property type="expression patterns" value="baseline"/>
</dbReference>
<reference evidence="8" key="1">
    <citation type="journal article" date="2009" name="PLoS Genet.">
        <title>Sequencing, mapping, and analysis of 27,455 maize full-length cDNAs.</title>
        <authorList>
            <person name="Soderlund C."/>
            <person name="Descour A."/>
            <person name="Kudrna D."/>
            <person name="Bomhoff M."/>
            <person name="Boyd L."/>
            <person name="Currie J."/>
            <person name="Angelova A."/>
            <person name="Collura K."/>
            <person name="Wissotski M."/>
            <person name="Ashley E."/>
            <person name="Morrow D."/>
            <person name="Fernandes J."/>
            <person name="Walbot V."/>
            <person name="Yu Y."/>
        </authorList>
    </citation>
    <scope>NUCLEOTIDE SEQUENCE</scope>
    <source>
        <strain evidence="8">B73</strain>
    </source>
</reference>
<comment type="subcellular location">
    <subcellularLocation>
        <location evidence="1 5">Nucleus</location>
    </subcellularLocation>
</comment>
<organism evidence="8">
    <name type="scientific">Zea mays</name>
    <name type="common">Maize</name>
    <dbReference type="NCBI Taxonomy" id="4577"/>
    <lineage>
        <taxon>Eukaryota</taxon>
        <taxon>Viridiplantae</taxon>
        <taxon>Streptophyta</taxon>
        <taxon>Embryophyta</taxon>
        <taxon>Tracheophyta</taxon>
        <taxon>Spermatophyta</taxon>
        <taxon>Magnoliopsida</taxon>
        <taxon>Liliopsida</taxon>
        <taxon>Poales</taxon>
        <taxon>Poaceae</taxon>
        <taxon>PACMAD clade</taxon>
        <taxon>Panicoideae</taxon>
        <taxon>Andropogonodae</taxon>
        <taxon>Andropogoneae</taxon>
        <taxon>Tripsacinae</taxon>
        <taxon>Zea</taxon>
    </lineage>
</organism>
<feature type="compositionally biased region" description="Basic and acidic residues" evidence="6">
    <location>
        <begin position="246"/>
        <end position="312"/>
    </location>
</feature>
<protein>
    <submittedName>
        <fullName evidence="9">Orphans transcription factor</fullName>
    </submittedName>
</protein>
<feature type="domain" description="Reverse transcriptase zinc-binding" evidence="7">
    <location>
        <begin position="388"/>
        <end position="472"/>
    </location>
</feature>
<evidence type="ECO:0000313" key="9">
    <source>
        <dbReference type="EMBL" id="AIB05810.1"/>
    </source>
</evidence>
<dbReference type="FunFam" id="1.20.1160.11:FF:000003">
    <property type="entry name" value="Paired amphipathic helix SIN3-like protein"/>
    <property type="match status" value="1"/>
</dbReference>
<dbReference type="KEGG" id="zma:103634740"/>
<dbReference type="PROSITE" id="PS51477">
    <property type="entry name" value="PAH"/>
    <property type="match status" value="2"/>
</dbReference>